<reference evidence="3" key="1">
    <citation type="submission" date="2021-05" db="EMBL/GenBank/DDBJ databases">
        <authorList>
            <person name="Alioto T."/>
            <person name="Alioto T."/>
            <person name="Gomez Garrido J."/>
        </authorList>
    </citation>
    <scope>NUCLEOTIDE SEQUENCE</scope>
</reference>
<keyword evidence="1" id="KW-0812">Transmembrane</keyword>
<evidence type="ECO:0000313" key="3">
    <source>
        <dbReference type="EMBL" id="CAG6742916.1"/>
    </source>
</evidence>
<feature type="transmembrane region" description="Helical" evidence="1">
    <location>
        <begin position="73"/>
        <end position="96"/>
    </location>
</feature>
<dbReference type="EMBL" id="HBUF01440557">
    <property type="protein sequence ID" value="CAG6742916.1"/>
    <property type="molecule type" value="Transcribed_RNA"/>
</dbReference>
<keyword evidence="1" id="KW-1133">Transmembrane helix</keyword>
<evidence type="ECO:0000256" key="2">
    <source>
        <dbReference type="SAM" id="SignalP"/>
    </source>
</evidence>
<accession>A0A8D9E715</accession>
<proteinExistence type="predicted"/>
<sequence length="100" mass="11408">MIVNVLVFDLLLFLCLILISVNECCYRMHGCICLECVDVYLCVVRTTCVYGHECLNECKGVNEYVCEQLYACYVSAAATLFCVLILSLLIFLTIYYDSFI</sequence>
<dbReference type="AlphaFoldDB" id="A0A8D9E715"/>
<feature type="chain" id="PRO_5034557786" evidence="2">
    <location>
        <begin position="25"/>
        <end position="100"/>
    </location>
</feature>
<protein>
    <submittedName>
        <fullName evidence="3">Uncharacterized protein</fullName>
    </submittedName>
</protein>
<feature type="signal peptide" evidence="2">
    <location>
        <begin position="1"/>
        <end position="24"/>
    </location>
</feature>
<keyword evidence="2" id="KW-0732">Signal</keyword>
<keyword evidence="1" id="KW-0472">Membrane</keyword>
<organism evidence="3">
    <name type="scientific">Cacopsylla melanoneura</name>
    <dbReference type="NCBI Taxonomy" id="428564"/>
    <lineage>
        <taxon>Eukaryota</taxon>
        <taxon>Metazoa</taxon>
        <taxon>Ecdysozoa</taxon>
        <taxon>Arthropoda</taxon>
        <taxon>Hexapoda</taxon>
        <taxon>Insecta</taxon>
        <taxon>Pterygota</taxon>
        <taxon>Neoptera</taxon>
        <taxon>Paraneoptera</taxon>
        <taxon>Hemiptera</taxon>
        <taxon>Sternorrhyncha</taxon>
        <taxon>Psylloidea</taxon>
        <taxon>Psyllidae</taxon>
        <taxon>Psyllinae</taxon>
        <taxon>Cacopsylla</taxon>
    </lineage>
</organism>
<evidence type="ECO:0000256" key="1">
    <source>
        <dbReference type="SAM" id="Phobius"/>
    </source>
</evidence>
<name>A0A8D9E715_9HEMI</name>